<gene>
    <name evidence="2" type="primary">Dgri\GH10670</name>
    <name evidence="2" type="ORF">Dgri_GH10670</name>
</gene>
<dbReference type="HOGENOM" id="CLU_2888072_0_0_1"/>
<dbReference type="AlphaFoldDB" id="B4JCF7"/>
<name>B4JCF7_DROGR</name>
<feature type="compositionally biased region" description="Low complexity" evidence="1">
    <location>
        <begin position="1"/>
        <end position="24"/>
    </location>
</feature>
<proteinExistence type="predicted"/>
<dbReference type="InParanoid" id="B4JCF7"/>
<protein>
    <submittedName>
        <fullName evidence="2">GH10670</fullName>
    </submittedName>
</protein>
<evidence type="ECO:0000313" key="2">
    <source>
        <dbReference type="EMBL" id="EDW03111.1"/>
    </source>
</evidence>
<feature type="region of interest" description="Disordered" evidence="1">
    <location>
        <begin position="1"/>
        <end position="43"/>
    </location>
</feature>
<organism evidence="3">
    <name type="scientific">Drosophila grimshawi</name>
    <name type="common">Hawaiian fruit fly</name>
    <name type="synonym">Idiomyia grimshawi</name>
    <dbReference type="NCBI Taxonomy" id="7222"/>
    <lineage>
        <taxon>Eukaryota</taxon>
        <taxon>Metazoa</taxon>
        <taxon>Ecdysozoa</taxon>
        <taxon>Arthropoda</taxon>
        <taxon>Hexapoda</taxon>
        <taxon>Insecta</taxon>
        <taxon>Pterygota</taxon>
        <taxon>Neoptera</taxon>
        <taxon>Endopterygota</taxon>
        <taxon>Diptera</taxon>
        <taxon>Brachycera</taxon>
        <taxon>Muscomorpha</taxon>
        <taxon>Ephydroidea</taxon>
        <taxon>Drosophilidae</taxon>
        <taxon>Drosophila</taxon>
        <taxon>Hawaiian Drosophila</taxon>
    </lineage>
</organism>
<dbReference type="EMBL" id="CH916368">
    <property type="protein sequence ID" value="EDW03111.1"/>
    <property type="molecule type" value="Genomic_DNA"/>
</dbReference>
<evidence type="ECO:0000313" key="3">
    <source>
        <dbReference type="Proteomes" id="UP000001070"/>
    </source>
</evidence>
<keyword evidence="3" id="KW-1185">Reference proteome</keyword>
<evidence type="ECO:0000256" key="1">
    <source>
        <dbReference type="SAM" id="MobiDB-lite"/>
    </source>
</evidence>
<reference evidence="2 3" key="1">
    <citation type="journal article" date="2007" name="Nature">
        <title>Evolution of genes and genomes on the Drosophila phylogeny.</title>
        <authorList>
            <consortium name="Drosophila 12 Genomes Consortium"/>
            <person name="Clark A.G."/>
            <person name="Eisen M.B."/>
            <person name="Smith D.R."/>
            <person name="Bergman C.M."/>
            <person name="Oliver B."/>
            <person name="Markow T.A."/>
            <person name="Kaufman T.C."/>
            <person name="Kellis M."/>
            <person name="Gelbart W."/>
            <person name="Iyer V.N."/>
            <person name="Pollard D.A."/>
            <person name="Sackton T.B."/>
            <person name="Larracuente A.M."/>
            <person name="Singh N.D."/>
            <person name="Abad J.P."/>
            <person name="Abt D.N."/>
            <person name="Adryan B."/>
            <person name="Aguade M."/>
            <person name="Akashi H."/>
            <person name="Anderson W.W."/>
            <person name="Aquadro C.F."/>
            <person name="Ardell D.H."/>
            <person name="Arguello R."/>
            <person name="Artieri C.G."/>
            <person name="Barbash D.A."/>
            <person name="Barker D."/>
            <person name="Barsanti P."/>
            <person name="Batterham P."/>
            <person name="Batzoglou S."/>
            <person name="Begun D."/>
            <person name="Bhutkar A."/>
            <person name="Blanco E."/>
            <person name="Bosak S.A."/>
            <person name="Bradley R.K."/>
            <person name="Brand A.D."/>
            <person name="Brent M.R."/>
            <person name="Brooks A.N."/>
            <person name="Brown R.H."/>
            <person name="Butlin R.K."/>
            <person name="Caggese C."/>
            <person name="Calvi B.R."/>
            <person name="Bernardo de Carvalho A."/>
            <person name="Caspi A."/>
            <person name="Castrezana S."/>
            <person name="Celniker S.E."/>
            <person name="Chang J.L."/>
            <person name="Chapple C."/>
            <person name="Chatterji S."/>
            <person name="Chinwalla A."/>
            <person name="Civetta A."/>
            <person name="Clifton S.W."/>
            <person name="Comeron J.M."/>
            <person name="Costello J.C."/>
            <person name="Coyne J.A."/>
            <person name="Daub J."/>
            <person name="David R.G."/>
            <person name="Delcher A.L."/>
            <person name="Delehaunty K."/>
            <person name="Do C.B."/>
            <person name="Ebling H."/>
            <person name="Edwards K."/>
            <person name="Eickbush T."/>
            <person name="Evans J.D."/>
            <person name="Filipski A."/>
            <person name="Findeiss S."/>
            <person name="Freyhult E."/>
            <person name="Fulton L."/>
            <person name="Fulton R."/>
            <person name="Garcia A.C."/>
            <person name="Gardiner A."/>
            <person name="Garfield D.A."/>
            <person name="Garvin B.E."/>
            <person name="Gibson G."/>
            <person name="Gilbert D."/>
            <person name="Gnerre S."/>
            <person name="Godfrey J."/>
            <person name="Good R."/>
            <person name="Gotea V."/>
            <person name="Gravely B."/>
            <person name="Greenberg A.J."/>
            <person name="Griffiths-Jones S."/>
            <person name="Gross S."/>
            <person name="Guigo R."/>
            <person name="Gustafson E.A."/>
            <person name="Haerty W."/>
            <person name="Hahn M.W."/>
            <person name="Halligan D.L."/>
            <person name="Halpern A.L."/>
            <person name="Halter G.M."/>
            <person name="Han M.V."/>
            <person name="Heger A."/>
            <person name="Hillier L."/>
            <person name="Hinrichs A.S."/>
            <person name="Holmes I."/>
            <person name="Hoskins R.A."/>
            <person name="Hubisz M.J."/>
            <person name="Hultmark D."/>
            <person name="Huntley M.A."/>
            <person name="Jaffe D.B."/>
            <person name="Jagadeeshan S."/>
            <person name="Jeck W.R."/>
            <person name="Johnson J."/>
            <person name="Jones C.D."/>
            <person name="Jordan W.C."/>
            <person name="Karpen G.H."/>
            <person name="Kataoka E."/>
            <person name="Keightley P.D."/>
            <person name="Kheradpour P."/>
            <person name="Kirkness E.F."/>
            <person name="Koerich L.B."/>
            <person name="Kristiansen K."/>
            <person name="Kudrna D."/>
            <person name="Kulathinal R.J."/>
            <person name="Kumar S."/>
            <person name="Kwok R."/>
            <person name="Lander E."/>
            <person name="Langley C.H."/>
            <person name="Lapoint R."/>
            <person name="Lazzaro B.P."/>
            <person name="Lee S.J."/>
            <person name="Levesque L."/>
            <person name="Li R."/>
            <person name="Lin C.F."/>
            <person name="Lin M.F."/>
            <person name="Lindblad-Toh K."/>
            <person name="Llopart A."/>
            <person name="Long M."/>
            <person name="Low L."/>
            <person name="Lozovsky E."/>
            <person name="Lu J."/>
            <person name="Luo M."/>
            <person name="Machado C.A."/>
            <person name="Makalowski W."/>
            <person name="Marzo M."/>
            <person name="Matsuda M."/>
            <person name="Matzkin L."/>
            <person name="McAllister B."/>
            <person name="McBride C.S."/>
            <person name="McKernan B."/>
            <person name="McKernan K."/>
            <person name="Mendez-Lago M."/>
            <person name="Minx P."/>
            <person name="Mollenhauer M.U."/>
            <person name="Montooth K."/>
            <person name="Mount S.M."/>
            <person name="Mu X."/>
            <person name="Myers E."/>
            <person name="Negre B."/>
            <person name="Newfeld S."/>
            <person name="Nielsen R."/>
            <person name="Noor M.A."/>
            <person name="O'Grady P."/>
            <person name="Pachter L."/>
            <person name="Papaceit M."/>
            <person name="Parisi M.J."/>
            <person name="Parisi M."/>
            <person name="Parts L."/>
            <person name="Pedersen J.S."/>
            <person name="Pesole G."/>
            <person name="Phillippy A.M."/>
            <person name="Ponting C.P."/>
            <person name="Pop M."/>
            <person name="Porcelli D."/>
            <person name="Powell J.R."/>
            <person name="Prohaska S."/>
            <person name="Pruitt K."/>
            <person name="Puig M."/>
            <person name="Quesneville H."/>
            <person name="Ram K.R."/>
            <person name="Rand D."/>
            <person name="Rasmussen M.D."/>
            <person name="Reed L.K."/>
            <person name="Reenan R."/>
            <person name="Reily A."/>
            <person name="Remington K.A."/>
            <person name="Rieger T.T."/>
            <person name="Ritchie M.G."/>
            <person name="Robin C."/>
            <person name="Rogers Y.H."/>
            <person name="Rohde C."/>
            <person name="Rozas J."/>
            <person name="Rubenfield M.J."/>
            <person name="Ruiz A."/>
            <person name="Russo S."/>
            <person name="Salzberg S.L."/>
            <person name="Sanchez-Gracia A."/>
            <person name="Saranga D.J."/>
            <person name="Sato H."/>
            <person name="Schaeffer S.W."/>
            <person name="Schatz M.C."/>
            <person name="Schlenke T."/>
            <person name="Schwartz R."/>
            <person name="Segarra C."/>
            <person name="Singh R.S."/>
            <person name="Sirot L."/>
            <person name="Sirota M."/>
            <person name="Sisneros N.B."/>
            <person name="Smith C.D."/>
            <person name="Smith T.F."/>
            <person name="Spieth J."/>
            <person name="Stage D.E."/>
            <person name="Stark A."/>
            <person name="Stephan W."/>
            <person name="Strausberg R.L."/>
            <person name="Strempel S."/>
            <person name="Sturgill D."/>
            <person name="Sutton G."/>
            <person name="Sutton G.G."/>
            <person name="Tao W."/>
            <person name="Teichmann S."/>
            <person name="Tobari Y.N."/>
            <person name="Tomimura Y."/>
            <person name="Tsolas J.M."/>
            <person name="Valente V.L."/>
            <person name="Venter E."/>
            <person name="Venter J.C."/>
            <person name="Vicario S."/>
            <person name="Vieira F.G."/>
            <person name="Vilella A.J."/>
            <person name="Villasante A."/>
            <person name="Walenz B."/>
            <person name="Wang J."/>
            <person name="Wasserman M."/>
            <person name="Watts T."/>
            <person name="Wilson D."/>
            <person name="Wilson R.K."/>
            <person name="Wing R.A."/>
            <person name="Wolfner M.F."/>
            <person name="Wong A."/>
            <person name="Wong G.K."/>
            <person name="Wu C.I."/>
            <person name="Wu G."/>
            <person name="Yamamoto D."/>
            <person name="Yang H.P."/>
            <person name="Yang S.P."/>
            <person name="Yorke J.A."/>
            <person name="Yoshida K."/>
            <person name="Zdobnov E."/>
            <person name="Zhang P."/>
            <person name="Zhang Y."/>
            <person name="Zimin A.V."/>
            <person name="Baldwin J."/>
            <person name="Abdouelleil A."/>
            <person name="Abdulkadir J."/>
            <person name="Abebe A."/>
            <person name="Abera B."/>
            <person name="Abreu J."/>
            <person name="Acer S.C."/>
            <person name="Aftuck L."/>
            <person name="Alexander A."/>
            <person name="An P."/>
            <person name="Anderson E."/>
            <person name="Anderson S."/>
            <person name="Arachi H."/>
            <person name="Azer M."/>
            <person name="Bachantsang P."/>
            <person name="Barry A."/>
            <person name="Bayul T."/>
            <person name="Berlin A."/>
            <person name="Bessette D."/>
            <person name="Bloom T."/>
            <person name="Blye J."/>
            <person name="Boguslavskiy L."/>
            <person name="Bonnet C."/>
            <person name="Boukhgalter B."/>
            <person name="Bourzgui I."/>
            <person name="Brown A."/>
            <person name="Cahill P."/>
            <person name="Channer S."/>
            <person name="Cheshatsang Y."/>
            <person name="Chuda L."/>
            <person name="Citroen M."/>
            <person name="Collymore A."/>
            <person name="Cooke P."/>
            <person name="Costello M."/>
            <person name="D'Aco K."/>
            <person name="Daza R."/>
            <person name="De Haan G."/>
            <person name="DeGray S."/>
            <person name="DeMaso C."/>
            <person name="Dhargay N."/>
            <person name="Dooley K."/>
            <person name="Dooley E."/>
            <person name="Doricent M."/>
            <person name="Dorje P."/>
            <person name="Dorjee K."/>
            <person name="Dupes A."/>
            <person name="Elong R."/>
            <person name="Falk J."/>
            <person name="Farina A."/>
            <person name="Faro S."/>
            <person name="Ferguson D."/>
            <person name="Fisher S."/>
            <person name="Foley C.D."/>
            <person name="Franke A."/>
            <person name="Friedrich D."/>
            <person name="Gadbois L."/>
            <person name="Gearin G."/>
            <person name="Gearin C.R."/>
            <person name="Giannoukos G."/>
            <person name="Goode T."/>
            <person name="Graham J."/>
            <person name="Grandbois E."/>
            <person name="Grewal S."/>
            <person name="Gyaltsen K."/>
            <person name="Hafez N."/>
            <person name="Hagos B."/>
            <person name="Hall J."/>
            <person name="Henson C."/>
            <person name="Hollinger A."/>
            <person name="Honan T."/>
            <person name="Huard M.D."/>
            <person name="Hughes L."/>
            <person name="Hurhula B."/>
            <person name="Husby M.E."/>
            <person name="Kamat A."/>
            <person name="Kanga B."/>
            <person name="Kashin S."/>
            <person name="Khazanovich D."/>
            <person name="Kisner P."/>
            <person name="Lance K."/>
            <person name="Lara M."/>
            <person name="Lee W."/>
            <person name="Lennon N."/>
            <person name="Letendre F."/>
            <person name="LeVine R."/>
            <person name="Lipovsky A."/>
            <person name="Liu X."/>
            <person name="Liu J."/>
            <person name="Liu S."/>
            <person name="Lokyitsang T."/>
            <person name="Lokyitsang Y."/>
            <person name="Lubonja R."/>
            <person name="Lui A."/>
            <person name="MacDonald P."/>
            <person name="Magnisalis V."/>
            <person name="Maru K."/>
            <person name="Matthews C."/>
            <person name="McCusker W."/>
            <person name="McDonough S."/>
            <person name="Mehta T."/>
            <person name="Meldrim J."/>
            <person name="Meneus L."/>
            <person name="Mihai O."/>
            <person name="Mihalev A."/>
            <person name="Mihova T."/>
            <person name="Mittelman R."/>
            <person name="Mlenga V."/>
            <person name="Montmayeur A."/>
            <person name="Mulrain L."/>
            <person name="Navidi A."/>
            <person name="Naylor J."/>
            <person name="Negash T."/>
            <person name="Nguyen T."/>
            <person name="Nguyen N."/>
            <person name="Nicol R."/>
            <person name="Norbu C."/>
            <person name="Norbu N."/>
            <person name="Novod N."/>
            <person name="O'Neill B."/>
            <person name="Osman S."/>
            <person name="Markiewicz E."/>
            <person name="Oyono O.L."/>
            <person name="Patti C."/>
            <person name="Phunkhang P."/>
            <person name="Pierre F."/>
            <person name="Priest M."/>
            <person name="Raghuraman S."/>
            <person name="Rege F."/>
            <person name="Reyes R."/>
            <person name="Rise C."/>
            <person name="Rogov P."/>
            <person name="Ross K."/>
            <person name="Ryan E."/>
            <person name="Settipalli S."/>
            <person name="Shea T."/>
            <person name="Sherpa N."/>
            <person name="Shi L."/>
            <person name="Shih D."/>
            <person name="Sparrow T."/>
            <person name="Spaulding J."/>
            <person name="Stalker J."/>
            <person name="Stange-Thomann N."/>
            <person name="Stavropoulos S."/>
            <person name="Stone C."/>
            <person name="Strader C."/>
            <person name="Tesfaye S."/>
            <person name="Thomson T."/>
            <person name="Thoulutsang Y."/>
            <person name="Thoulutsang D."/>
            <person name="Topham K."/>
            <person name="Topping I."/>
            <person name="Tsamla T."/>
            <person name="Vassiliev H."/>
            <person name="Vo A."/>
            <person name="Wangchuk T."/>
            <person name="Wangdi T."/>
            <person name="Weiand M."/>
            <person name="Wilkinson J."/>
            <person name="Wilson A."/>
            <person name="Yadav S."/>
            <person name="Young G."/>
            <person name="Yu Q."/>
            <person name="Zembek L."/>
            <person name="Zhong D."/>
            <person name="Zimmer A."/>
            <person name="Zwirko Z."/>
            <person name="Jaffe D.B."/>
            <person name="Alvarez P."/>
            <person name="Brockman W."/>
            <person name="Butler J."/>
            <person name="Chin C."/>
            <person name="Gnerre S."/>
            <person name="Grabherr M."/>
            <person name="Kleber M."/>
            <person name="Mauceli E."/>
            <person name="MacCallum I."/>
        </authorList>
    </citation>
    <scope>NUCLEOTIDE SEQUENCE [LARGE SCALE GENOMIC DNA]</scope>
    <source>
        <strain evidence="3">Tucson 15287-2541.00</strain>
    </source>
</reference>
<sequence length="63" mass="6826">MTTTTTTATTTTTTMATTTTTTTMSSYEREHRTERTNGGQRLTNDLLAAMGMEMGMGKAIAER</sequence>
<dbReference type="Proteomes" id="UP000001070">
    <property type="component" value="Unassembled WGS sequence"/>
</dbReference>
<accession>B4JCF7</accession>